<dbReference type="HOGENOM" id="CLU_079911_0_0_10"/>
<dbReference type="EMBL" id="AMEP01000013">
    <property type="protein sequence ID" value="EKY04090.1"/>
    <property type="molecule type" value="Genomic_DNA"/>
</dbReference>
<name>L1NLE0_9BACT</name>
<feature type="signal peptide" evidence="1">
    <location>
        <begin position="1"/>
        <end position="20"/>
    </location>
</feature>
<keyword evidence="3" id="KW-1185">Reference proteome</keyword>
<dbReference type="PATRIC" id="fig|1127699.3.peg.91"/>
<reference evidence="2 3" key="1">
    <citation type="submission" date="2012-05" db="EMBL/GenBank/DDBJ databases">
        <authorList>
            <person name="Weinstock G."/>
            <person name="Sodergren E."/>
            <person name="Lobos E.A."/>
            <person name="Fulton L."/>
            <person name="Fulton R."/>
            <person name="Courtney L."/>
            <person name="Fronick C."/>
            <person name="O'Laughlin M."/>
            <person name="Godfrey J."/>
            <person name="Wilson R.M."/>
            <person name="Miner T."/>
            <person name="Farmer C."/>
            <person name="Delehaunty K."/>
            <person name="Cordes M."/>
            <person name="Minx P."/>
            <person name="Tomlinson C."/>
            <person name="Chen J."/>
            <person name="Wollam A."/>
            <person name="Pepin K.H."/>
            <person name="Bhonagiri V."/>
            <person name="Zhang X."/>
            <person name="Suruliraj S."/>
            <person name="Warren W."/>
            <person name="Mitreva M."/>
            <person name="Mardis E.R."/>
            <person name="Wilson R.K."/>
        </authorList>
    </citation>
    <scope>NUCLEOTIDE SEQUENCE [LARGE SCALE GENOMIC DNA]</scope>
    <source>
        <strain evidence="2 3">F0055</strain>
    </source>
</reference>
<dbReference type="Proteomes" id="UP000010433">
    <property type="component" value="Unassembled WGS sequence"/>
</dbReference>
<evidence type="ECO:0000313" key="2">
    <source>
        <dbReference type="EMBL" id="EKY04090.1"/>
    </source>
</evidence>
<gene>
    <name evidence="2" type="ORF">HMPREF9151_00105</name>
</gene>
<protein>
    <submittedName>
        <fullName evidence="2">Uncharacterized protein</fullName>
    </submittedName>
</protein>
<sequence>MKRLFFTLVLATLATTLLNAQQNWFDKYKKLLNSNDTVALKKCIMQWEKANPESPDVIAAWYNYYIKRAMNNVLQLSTVQPANGKQYMELQNDTTKQTAGYLYEQTVYNPELTKQAFAKIDEGIQKFPNRLDLPFGKVYVLLQQEKYDTALSELKKVIERLKTNHNQWFWTQNKPLENPKEFLIDTMQGYFNQFIAAQDKQPAYQLNEAMLTLYPEDIRLRSNKASLLAIGGKYFEALPLFASIHKDAPEDDLVTYNLAYCYEKTGDKKNAIVYYQQLANSKDPSIAAPSKQALHQLKDR</sequence>
<keyword evidence="1" id="KW-0732">Signal</keyword>
<organism evidence="2 3">
    <name type="scientific">Hoylesella saccharolytica F0055</name>
    <dbReference type="NCBI Taxonomy" id="1127699"/>
    <lineage>
        <taxon>Bacteria</taxon>
        <taxon>Pseudomonadati</taxon>
        <taxon>Bacteroidota</taxon>
        <taxon>Bacteroidia</taxon>
        <taxon>Bacteroidales</taxon>
        <taxon>Prevotellaceae</taxon>
        <taxon>Hoylesella</taxon>
    </lineage>
</organism>
<dbReference type="Gene3D" id="1.25.40.10">
    <property type="entry name" value="Tetratricopeptide repeat domain"/>
    <property type="match status" value="1"/>
</dbReference>
<dbReference type="OrthoDB" id="1343633at2"/>
<accession>L1NLE0</accession>
<dbReference type="InterPro" id="IPR011990">
    <property type="entry name" value="TPR-like_helical_dom_sf"/>
</dbReference>
<comment type="caution">
    <text evidence="2">The sequence shown here is derived from an EMBL/GenBank/DDBJ whole genome shotgun (WGS) entry which is preliminary data.</text>
</comment>
<dbReference type="STRING" id="1127699.HMPREF9151_00105"/>
<evidence type="ECO:0000256" key="1">
    <source>
        <dbReference type="SAM" id="SignalP"/>
    </source>
</evidence>
<evidence type="ECO:0000313" key="3">
    <source>
        <dbReference type="Proteomes" id="UP000010433"/>
    </source>
</evidence>
<feature type="chain" id="PRO_5003954769" evidence="1">
    <location>
        <begin position="21"/>
        <end position="300"/>
    </location>
</feature>
<proteinExistence type="predicted"/>
<dbReference type="AlphaFoldDB" id="L1NLE0"/>
<dbReference type="RefSeq" id="WP_009162547.1">
    <property type="nucleotide sequence ID" value="NZ_KB290997.1"/>
</dbReference>
<dbReference type="SUPFAM" id="SSF48452">
    <property type="entry name" value="TPR-like"/>
    <property type="match status" value="1"/>
</dbReference>